<keyword evidence="3" id="KW-1185">Reference proteome</keyword>
<feature type="compositionally biased region" description="Basic and acidic residues" evidence="1">
    <location>
        <begin position="246"/>
        <end position="266"/>
    </location>
</feature>
<sequence length="433" mass="48002">MVLSGTQRRSSTSLARGFTLSGIEVVLKRQLYEMNDAQQQGCAAQRQEPLPSFLFCNSSYFYDLSMLVIRGYYDALNNFQYEEENDNYIIDRIDVDDLLLHHLRSKALIVRYQYMYPDASSSPLNSEGKHSTPPSYFTLPIMPSGAKKRKAARKRKEKENKTNPSTNNPQGEDGSDGGAGNFPAYNGHDHQHNPFKDGSEELQSAAQPHASDVESLKVVSSDVKIEQVFGGKEDCVVLIEGSLKSEESSESKSISLEHHETAKESYFENENENDSYTSQGESLSEKNSNNGNFISVEEAVVCHVSVKSNGSVSKIENSDSGNVVPDKPVVHPEEVNNLAMKLNEDNVYSLTNENERTLSMEEPKLKECDSNTLTPVSASAFTKFTNGAEHIKDCDLAERSKNQPHAALAPNVVQKTSWLSCCGLFEVLSSSNR</sequence>
<organism evidence="2 3">
    <name type="scientific">Vigna mungo</name>
    <name type="common">Black gram</name>
    <name type="synonym">Phaseolus mungo</name>
    <dbReference type="NCBI Taxonomy" id="3915"/>
    <lineage>
        <taxon>Eukaryota</taxon>
        <taxon>Viridiplantae</taxon>
        <taxon>Streptophyta</taxon>
        <taxon>Embryophyta</taxon>
        <taxon>Tracheophyta</taxon>
        <taxon>Spermatophyta</taxon>
        <taxon>Magnoliopsida</taxon>
        <taxon>eudicotyledons</taxon>
        <taxon>Gunneridae</taxon>
        <taxon>Pentapetalae</taxon>
        <taxon>rosids</taxon>
        <taxon>fabids</taxon>
        <taxon>Fabales</taxon>
        <taxon>Fabaceae</taxon>
        <taxon>Papilionoideae</taxon>
        <taxon>50 kb inversion clade</taxon>
        <taxon>NPAAA clade</taxon>
        <taxon>indigoferoid/millettioid clade</taxon>
        <taxon>Phaseoleae</taxon>
        <taxon>Vigna</taxon>
    </lineage>
</organism>
<dbReference type="PANTHER" id="PTHR37187:SF18">
    <property type="match status" value="1"/>
</dbReference>
<feature type="region of interest" description="Disordered" evidence="1">
    <location>
        <begin position="246"/>
        <end position="288"/>
    </location>
</feature>
<dbReference type="PANTHER" id="PTHR37187">
    <property type="entry name" value="EXPRESSED PROTEIN"/>
    <property type="match status" value="1"/>
</dbReference>
<feature type="compositionally biased region" description="Basic residues" evidence="1">
    <location>
        <begin position="146"/>
        <end position="156"/>
    </location>
</feature>
<name>A0AAQ3PEN9_VIGMU</name>
<feature type="compositionally biased region" description="Polar residues" evidence="1">
    <location>
        <begin position="274"/>
        <end position="288"/>
    </location>
</feature>
<evidence type="ECO:0000313" key="3">
    <source>
        <dbReference type="Proteomes" id="UP001374535"/>
    </source>
</evidence>
<feature type="compositionally biased region" description="Basic and acidic residues" evidence="1">
    <location>
        <begin position="187"/>
        <end position="199"/>
    </location>
</feature>
<accession>A0AAQ3PEN9</accession>
<gene>
    <name evidence="2" type="ORF">V8G54_004881</name>
</gene>
<dbReference type="Proteomes" id="UP001374535">
    <property type="component" value="Chromosome 1"/>
</dbReference>
<evidence type="ECO:0000313" key="2">
    <source>
        <dbReference type="EMBL" id="WVZ26337.1"/>
    </source>
</evidence>
<dbReference type="AlphaFoldDB" id="A0AAQ3PEN9"/>
<reference evidence="2 3" key="1">
    <citation type="journal article" date="2023" name="Life. Sci Alliance">
        <title>Evolutionary insights into 3D genome organization and epigenetic landscape of Vigna mungo.</title>
        <authorList>
            <person name="Junaid A."/>
            <person name="Singh B."/>
            <person name="Bhatia S."/>
        </authorList>
    </citation>
    <scope>NUCLEOTIDE SEQUENCE [LARGE SCALE GENOMIC DNA]</scope>
    <source>
        <strain evidence="2">Urdbean</strain>
    </source>
</reference>
<protein>
    <submittedName>
        <fullName evidence="2">Uncharacterized protein</fullName>
    </submittedName>
</protein>
<evidence type="ECO:0000256" key="1">
    <source>
        <dbReference type="SAM" id="MobiDB-lite"/>
    </source>
</evidence>
<proteinExistence type="predicted"/>
<feature type="region of interest" description="Disordered" evidence="1">
    <location>
        <begin position="120"/>
        <end position="215"/>
    </location>
</feature>
<dbReference type="EMBL" id="CP144700">
    <property type="protein sequence ID" value="WVZ26337.1"/>
    <property type="molecule type" value="Genomic_DNA"/>
</dbReference>